<accession>A0A2M8LZ76</accession>
<comment type="caution">
    <text evidence="1">The sequence shown here is derived from an EMBL/GenBank/DDBJ whole genome shotgun (WGS) entry which is preliminary data.</text>
</comment>
<gene>
    <name evidence="1" type="ORF">CUT44_13705</name>
</gene>
<proteinExistence type="predicted"/>
<dbReference type="Proteomes" id="UP000230407">
    <property type="component" value="Unassembled WGS sequence"/>
</dbReference>
<sequence>MATWFRTYYEDEDLWLYFEADDEGWAVRQVEVRGRDSRPVTAASLEEVLHLRDHADLAAMGRYERQYGVLAEGPMDGWQDQPQAAEISAEEFERLWAEARQALGNSA</sequence>
<evidence type="ECO:0000313" key="2">
    <source>
        <dbReference type="Proteomes" id="UP000230407"/>
    </source>
</evidence>
<dbReference type="RefSeq" id="WP_100202254.1">
    <property type="nucleotide sequence ID" value="NZ_PGGW01000046.1"/>
</dbReference>
<reference evidence="1 2" key="1">
    <citation type="submission" date="2017-11" db="EMBL/GenBank/DDBJ databases">
        <title>Streptomyces carmine sp. nov., a novel actinomycete isolated from Sophora alopecuroides in Xinjiang, China.</title>
        <authorList>
            <person name="Wang Y."/>
            <person name="Luo X."/>
            <person name="Wan C."/>
            <person name="Zhang L."/>
        </authorList>
    </citation>
    <scope>NUCLEOTIDE SEQUENCE [LARGE SCALE GENOMIC DNA]</scope>
    <source>
        <strain evidence="1 2">TRM SA0054</strain>
    </source>
</reference>
<name>A0A2M8LZ76_9ACTN</name>
<dbReference type="EMBL" id="PGGW01000046">
    <property type="protein sequence ID" value="PJE97229.1"/>
    <property type="molecule type" value="Genomic_DNA"/>
</dbReference>
<protein>
    <submittedName>
        <fullName evidence="1">Uncharacterized protein</fullName>
    </submittedName>
</protein>
<organism evidence="1 2">
    <name type="scientific">Streptomyces carminius</name>
    <dbReference type="NCBI Taxonomy" id="2665496"/>
    <lineage>
        <taxon>Bacteria</taxon>
        <taxon>Bacillati</taxon>
        <taxon>Actinomycetota</taxon>
        <taxon>Actinomycetes</taxon>
        <taxon>Kitasatosporales</taxon>
        <taxon>Streptomycetaceae</taxon>
        <taxon>Streptomyces</taxon>
    </lineage>
</organism>
<keyword evidence="2" id="KW-1185">Reference proteome</keyword>
<dbReference type="AlphaFoldDB" id="A0A2M8LZ76"/>
<evidence type="ECO:0000313" key="1">
    <source>
        <dbReference type="EMBL" id="PJE97229.1"/>
    </source>
</evidence>